<organism evidence="3 4">
    <name type="scientific">Aureimonas pseudogalii</name>
    <dbReference type="NCBI Taxonomy" id="1744844"/>
    <lineage>
        <taxon>Bacteria</taxon>
        <taxon>Pseudomonadati</taxon>
        <taxon>Pseudomonadota</taxon>
        <taxon>Alphaproteobacteria</taxon>
        <taxon>Hyphomicrobiales</taxon>
        <taxon>Aurantimonadaceae</taxon>
        <taxon>Aureimonas</taxon>
    </lineage>
</organism>
<accession>A0A7W6E939</accession>
<keyword evidence="1" id="KW-0328">Glycosyltransferase</keyword>
<gene>
    <name evidence="3" type="ORF">GGR04_000848</name>
</gene>
<protein>
    <submittedName>
        <fullName evidence="3">Exopolysaccharide biosynthesis WecB/TagA/CpsF family protein</fullName>
    </submittedName>
</protein>
<dbReference type="CDD" id="cd06533">
    <property type="entry name" value="Glyco_transf_WecG_TagA"/>
    <property type="match status" value="1"/>
</dbReference>
<name>A0A7W6E939_9HYPH</name>
<evidence type="ECO:0000313" key="3">
    <source>
        <dbReference type="EMBL" id="MBB3997027.1"/>
    </source>
</evidence>
<keyword evidence="2" id="KW-0808">Transferase</keyword>
<evidence type="ECO:0000256" key="2">
    <source>
        <dbReference type="ARBA" id="ARBA00022679"/>
    </source>
</evidence>
<dbReference type="EMBL" id="JACIEK010000001">
    <property type="protein sequence ID" value="MBB3997027.1"/>
    <property type="molecule type" value="Genomic_DNA"/>
</dbReference>
<dbReference type="GO" id="GO:0016758">
    <property type="term" value="F:hexosyltransferase activity"/>
    <property type="evidence" value="ECO:0007669"/>
    <property type="project" value="TreeGrafter"/>
</dbReference>
<dbReference type="PANTHER" id="PTHR34136">
    <property type="match status" value="1"/>
</dbReference>
<dbReference type="PANTHER" id="PTHR34136:SF1">
    <property type="entry name" value="UDP-N-ACETYL-D-MANNOSAMINURONIC ACID TRANSFERASE"/>
    <property type="match status" value="1"/>
</dbReference>
<evidence type="ECO:0000256" key="1">
    <source>
        <dbReference type="ARBA" id="ARBA00022676"/>
    </source>
</evidence>
<keyword evidence="4" id="KW-1185">Reference proteome</keyword>
<dbReference type="AlphaFoldDB" id="A0A7W6E939"/>
<comment type="caution">
    <text evidence="3">The sequence shown here is derived from an EMBL/GenBank/DDBJ whole genome shotgun (WGS) entry which is preliminary data.</text>
</comment>
<dbReference type="RefSeq" id="WP_183198160.1">
    <property type="nucleotide sequence ID" value="NZ_JACIEK010000001.1"/>
</dbReference>
<sequence length="284" mass="30752">MITSLPLVDLAGAAPPAPRPAAPEPQSAVAASGLRRIGRLDVAAITGDEALAIIELSIEARSELHVAFVNAHCVNVAAGDERYAATMRNFLSLPDGIGVDLGSRMLFGEAFPENLNGTDFVPFVLERATRDLRVALIGGEPGIVETAAERLGERFPRHRFLPIQHGYFSGGEETEAVIRLLRLVQADIVLVGLGVPRQENFIAETITAREVPVAIAVGAFLDFSAGKVPRAPSAVRRLRSEWLWRLALEPRRLAQRYVAGNPAFLLRMARQWLGREPSGDDTSP</sequence>
<dbReference type="Pfam" id="PF03808">
    <property type="entry name" value="Glyco_tran_WecG"/>
    <property type="match status" value="1"/>
</dbReference>
<dbReference type="NCBIfam" id="TIGR00696">
    <property type="entry name" value="wecG_tagA_cpsF"/>
    <property type="match status" value="1"/>
</dbReference>
<evidence type="ECO:0000313" key="4">
    <source>
        <dbReference type="Proteomes" id="UP000542776"/>
    </source>
</evidence>
<reference evidence="3 4" key="1">
    <citation type="submission" date="2020-08" db="EMBL/GenBank/DDBJ databases">
        <title>Genomic Encyclopedia of Type Strains, Phase IV (KMG-IV): sequencing the most valuable type-strain genomes for metagenomic binning, comparative biology and taxonomic classification.</title>
        <authorList>
            <person name="Goeker M."/>
        </authorList>
    </citation>
    <scope>NUCLEOTIDE SEQUENCE [LARGE SCALE GENOMIC DNA]</scope>
    <source>
        <strain evidence="3 4">DSM 102238</strain>
    </source>
</reference>
<dbReference type="InterPro" id="IPR004629">
    <property type="entry name" value="WecG_TagA_CpsF"/>
</dbReference>
<proteinExistence type="predicted"/>
<dbReference type="Proteomes" id="UP000542776">
    <property type="component" value="Unassembled WGS sequence"/>
</dbReference>